<dbReference type="KEGG" id="avn:Avin_26590"/>
<dbReference type="AlphaFoldDB" id="C1DJR6"/>
<dbReference type="EMBL" id="CP001157">
    <property type="protein sequence ID" value="ACO78835.1"/>
    <property type="molecule type" value="Genomic_DNA"/>
</dbReference>
<dbReference type="EnsemblBacteria" id="ACO78835">
    <property type="protein sequence ID" value="ACO78835"/>
    <property type="gene ID" value="Avin_26590"/>
</dbReference>
<accession>C1DJR6</accession>
<protein>
    <recommendedName>
        <fullName evidence="3">DUF3592 domain-containing protein</fullName>
    </recommendedName>
</protein>
<evidence type="ECO:0008006" key="3">
    <source>
        <dbReference type="Google" id="ProtNLM"/>
    </source>
</evidence>
<organism evidence="1 2">
    <name type="scientific">Azotobacter vinelandii (strain DJ / ATCC BAA-1303)</name>
    <dbReference type="NCBI Taxonomy" id="322710"/>
    <lineage>
        <taxon>Bacteria</taxon>
        <taxon>Pseudomonadati</taxon>
        <taxon>Pseudomonadota</taxon>
        <taxon>Gammaproteobacteria</taxon>
        <taxon>Pseudomonadales</taxon>
        <taxon>Pseudomonadaceae</taxon>
        <taxon>Azotobacter</taxon>
    </lineage>
</organism>
<keyword evidence="2" id="KW-1185">Reference proteome</keyword>
<dbReference type="Proteomes" id="UP000002424">
    <property type="component" value="Chromosome"/>
</dbReference>
<evidence type="ECO:0000313" key="2">
    <source>
        <dbReference type="Proteomes" id="UP000002424"/>
    </source>
</evidence>
<proteinExistence type="predicted"/>
<dbReference type="STRING" id="322710.Avin_26590"/>
<name>C1DJR6_AZOVD</name>
<sequence>MALFIVGLVVFGVWTLIQPIMQLDDTYAELLENGQAVEGRVVAIEPTDVLLDNQPVSRFTVTYAQEGGERRAVFEQRVPFTDLPRVQPGAAVPLRLGADGKTVIDLQRLNVPLEEE</sequence>
<reference evidence="1 2" key="1">
    <citation type="journal article" date="2009" name="J. Bacteriol.">
        <title>Genome sequence of Azotobacter vinelandii, an obligate aerobe specialized to support diverse anaerobic metabolic processes.</title>
        <authorList>
            <person name="Setubal J.C."/>
            <person name="dos Santos P."/>
            <person name="Goldman B.S."/>
            <person name="Ertesvag H."/>
            <person name="Espin G."/>
            <person name="Rubio L.M."/>
            <person name="Valla S."/>
            <person name="Almeida N.F."/>
            <person name="Balasubramanian D."/>
            <person name="Cromes L."/>
            <person name="Curatti L."/>
            <person name="Du Z."/>
            <person name="Godsy E."/>
            <person name="Goodner B."/>
            <person name="Hellner-Burris K."/>
            <person name="Hernandez J.A."/>
            <person name="Houmiel K."/>
            <person name="Imperial J."/>
            <person name="Kennedy C."/>
            <person name="Larson T.J."/>
            <person name="Latreille P."/>
            <person name="Ligon L.S."/>
            <person name="Lu J."/>
            <person name="Maerk M."/>
            <person name="Miller N.M."/>
            <person name="Norton S."/>
            <person name="O'Carroll I.P."/>
            <person name="Paulsen I."/>
            <person name="Raulfs E.C."/>
            <person name="Roemer R."/>
            <person name="Rosser J."/>
            <person name="Segura D."/>
            <person name="Slater S."/>
            <person name="Stricklin S.L."/>
            <person name="Studholme D.J."/>
            <person name="Sun J."/>
            <person name="Viana C.J."/>
            <person name="Wallin E."/>
            <person name="Wang B."/>
            <person name="Wheeler C."/>
            <person name="Zhu H."/>
            <person name="Dean D.R."/>
            <person name="Dixon R."/>
            <person name="Wood D."/>
        </authorList>
    </citation>
    <scope>NUCLEOTIDE SEQUENCE [LARGE SCALE GENOMIC DNA]</scope>
    <source>
        <strain evidence="2">DJ / ATCC BAA-1303</strain>
    </source>
</reference>
<evidence type="ECO:0000313" key="1">
    <source>
        <dbReference type="EMBL" id="ACO78835.1"/>
    </source>
</evidence>
<dbReference type="HOGENOM" id="CLU_2091782_0_0_6"/>
<gene>
    <name evidence="1" type="ordered locus">Avin_26590</name>
</gene>